<evidence type="ECO:0000313" key="6">
    <source>
        <dbReference type="Proteomes" id="UP000663836"/>
    </source>
</evidence>
<evidence type="ECO:0000313" key="4">
    <source>
        <dbReference type="EMBL" id="CAF3568604.1"/>
    </source>
</evidence>
<dbReference type="EMBL" id="CAJOBE010003939">
    <property type="protein sequence ID" value="CAF3908122.1"/>
    <property type="molecule type" value="Genomic_DNA"/>
</dbReference>
<evidence type="ECO:0000256" key="2">
    <source>
        <dbReference type="SAM" id="MobiDB-lite"/>
    </source>
</evidence>
<dbReference type="AlphaFoldDB" id="A0A818LP74"/>
<dbReference type="InterPro" id="IPR036181">
    <property type="entry name" value="MIT_dom_sf"/>
</dbReference>
<feature type="coiled-coil region" evidence="1">
    <location>
        <begin position="169"/>
        <end position="203"/>
    </location>
</feature>
<dbReference type="Gene3D" id="1.20.58.80">
    <property type="entry name" value="Phosphotransferase system, lactose/cellobiose-type IIA subunit"/>
    <property type="match status" value="1"/>
</dbReference>
<proteinExistence type="predicted"/>
<dbReference type="Proteomes" id="UP000663836">
    <property type="component" value="Unassembled WGS sequence"/>
</dbReference>
<dbReference type="SUPFAM" id="SSF116846">
    <property type="entry name" value="MIT domain"/>
    <property type="match status" value="1"/>
</dbReference>
<accession>A0A818LP74</accession>
<comment type="caution">
    <text evidence="4">The sequence shown here is derived from an EMBL/GenBank/DDBJ whole genome shotgun (WGS) entry which is preliminary data.</text>
</comment>
<dbReference type="Proteomes" id="UP000663864">
    <property type="component" value="Unassembled WGS sequence"/>
</dbReference>
<protein>
    <submittedName>
        <fullName evidence="4">Uncharacterized protein</fullName>
    </submittedName>
</protein>
<sequence length="234" mass="27054">MELENSSSLPHAHQQIRLGDIQASIHKWSKAIEYYLHGIEYFKAVQNNLNDDNLKSIIEAQIIQCEKTIHLCLLKDRSEQAIKLQQAERISKMTRAHSTSNLKSSTKLNSMRPRHNTLQLENTVMLGGQGGMDSFAAFIFPKNHNTDETSPTQTPINAKKNKKKDSHKLEELQMSYAALKTHLKEAFDDIERLKYENNQLRLHREINIIREQNESKLFTNSDEENSENELEQTL</sequence>
<evidence type="ECO:0000256" key="1">
    <source>
        <dbReference type="SAM" id="Coils"/>
    </source>
</evidence>
<dbReference type="Proteomes" id="UP000663874">
    <property type="component" value="Unassembled WGS sequence"/>
</dbReference>
<dbReference type="EMBL" id="CAJOBD010000084">
    <property type="protein sequence ID" value="CAF3568604.1"/>
    <property type="molecule type" value="Genomic_DNA"/>
</dbReference>
<dbReference type="EMBL" id="CAJNOT010000116">
    <property type="protein sequence ID" value="CAF0846998.1"/>
    <property type="molecule type" value="Genomic_DNA"/>
</dbReference>
<gene>
    <name evidence="5" type="ORF">FNK824_LOCUS20945</name>
    <name evidence="4" type="ORF">JBS370_LOCUS2203</name>
    <name evidence="3" type="ORF">ZHD862_LOCUS4679</name>
</gene>
<keyword evidence="1" id="KW-0175">Coiled coil</keyword>
<evidence type="ECO:0000313" key="3">
    <source>
        <dbReference type="EMBL" id="CAF0846998.1"/>
    </source>
</evidence>
<reference evidence="4" key="1">
    <citation type="submission" date="2021-02" db="EMBL/GenBank/DDBJ databases">
        <authorList>
            <person name="Nowell W R."/>
        </authorList>
    </citation>
    <scope>NUCLEOTIDE SEQUENCE</scope>
</reference>
<organism evidence="4 6">
    <name type="scientific">Rotaria sordida</name>
    <dbReference type="NCBI Taxonomy" id="392033"/>
    <lineage>
        <taxon>Eukaryota</taxon>
        <taxon>Metazoa</taxon>
        <taxon>Spiralia</taxon>
        <taxon>Gnathifera</taxon>
        <taxon>Rotifera</taxon>
        <taxon>Eurotatoria</taxon>
        <taxon>Bdelloidea</taxon>
        <taxon>Philodinida</taxon>
        <taxon>Philodinidae</taxon>
        <taxon>Rotaria</taxon>
    </lineage>
</organism>
<evidence type="ECO:0000313" key="5">
    <source>
        <dbReference type="EMBL" id="CAF3908122.1"/>
    </source>
</evidence>
<name>A0A818LP74_9BILA</name>
<feature type="region of interest" description="Disordered" evidence="2">
    <location>
        <begin position="144"/>
        <end position="167"/>
    </location>
</feature>